<accession>A0ABR1WLJ3</accession>
<evidence type="ECO:0000256" key="3">
    <source>
        <dbReference type="ARBA" id="ARBA00012755"/>
    </source>
</evidence>
<evidence type="ECO:0000256" key="2">
    <source>
        <dbReference type="ARBA" id="ARBA00009743"/>
    </source>
</evidence>
<dbReference type="SUPFAM" id="SSF51445">
    <property type="entry name" value="(Trans)glycosidases"/>
    <property type="match status" value="1"/>
</dbReference>
<protein>
    <recommendedName>
        <fullName evidence="3 6">Alpha-galactosidase</fullName>
        <ecNumber evidence="3 6">3.2.1.22</ecNumber>
    </recommendedName>
    <alternativeName>
        <fullName evidence="6">Melibiase</fullName>
    </alternativeName>
</protein>
<dbReference type="EC" id="3.2.1.22" evidence="3 6"/>
<evidence type="ECO:0000256" key="6">
    <source>
        <dbReference type="RuleBase" id="RU361168"/>
    </source>
</evidence>
<keyword evidence="6" id="KW-1015">Disulfide bond</keyword>
<gene>
    <name evidence="8" type="ORF">PG997_005633</name>
</gene>
<dbReference type="InterPro" id="IPR002241">
    <property type="entry name" value="Glyco_hydro_27"/>
</dbReference>
<name>A0ABR1WLJ3_9PEZI</name>
<dbReference type="RefSeq" id="XP_066668871.1">
    <property type="nucleotide sequence ID" value="XM_066809948.1"/>
</dbReference>
<evidence type="ECO:0000313" key="8">
    <source>
        <dbReference type="EMBL" id="KAK8084362.1"/>
    </source>
</evidence>
<dbReference type="Gene3D" id="3.20.20.70">
    <property type="entry name" value="Aldolase class I"/>
    <property type="match status" value="1"/>
</dbReference>
<dbReference type="Pfam" id="PF16499">
    <property type="entry name" value="Melibiase_2"/>
    <property type="match status" value="1"/>
</dbReference>
<organism evidence="8 9">
    <name type="scientific">Apiospora hydei</name>
    <dbReference type="NCBI Taxonomy" id="1337664"/>
    <lineage>
        <taxon>Eukaryota</taxon>
        <taxon>Fungi</taxon>
        <taxon>Dikarya</taxon>
        <taxon>Ascomycota</taxon>
        <taxon>Pezizomycotina</taxon>
        <taxon>Sordariomycetes</taxon>
        <taxon>Xylariomycetidae</taxon>
        <taxon>Amphisphaeriales</taxon>
        <taxon>Apiosporaceae</taxon>
        <taxon>Apiospora</taxon>
    </lineage>
</organism>
<comment type="similarity">
    <text evidence="2 6">Belongs to the glycosyl hydrolase 27 family.</text>
</comment>
<dbReference type="InterPro" id="IPR017853">
    <property type="entry name" value="GH"/>
</dbReference>
<evidence type="ECO:0000256" key="7">
    <source>
        <dbReference type="SAM" id="MobiDB-lite"/>
    </source>
</evidence>
<comment type="catalytic activity">
    <reaction evidence="1 6">
        <text>Hydrolysis of terminal, non-reducing alpha-D-galactose residues in alpha-D-galactosides, including galactose oligosaccharides, galactomannans and galactolipids.</text>
        <dbReference type="EC" id="3.2.1.22"/>
    </reaction>
</comment>
<dbReference type="PRINTS" id="PR00740">
    <property type="entry name" value="GLHYDRLASE27"/>
</dbReference>
<keyword evidence="9" id="KW-1185">Reference proteome</keyword>
<reference evidence="8 9" key="1">
    <citation type="submission" date="2023-01" db="EMBL/GenBank/DDBJ databases">
        <title>Analysis of 21 Apiospora genomes using comparative genomics revels a genus with tremendous synthesis potential of carbohydrate active enzymes and secondary metabolites.</title>
        <authorList>
            <person name="Sorensen T."/>
        </authorList>
    </citation>
    <scope>NUCLEOTIDE SEQUENCE [LARGE SCALE GENOMIC DNA]</scope>
    <source>
        <strain evidence="8 9">CBS 114990</strain>
    </source>
</reference>
<comment type="caution">
    <text evidence="8">The sequence shown here is derived from an EMBL/GenBank/DDBJ whole genome shotgun (WGS) entry which is preliminary data.</text>
</comment>
<evidence type="ECO:0000256" key="1">
    <source>
        <dbReference type="ARBA" id="ARBA00001255"/>
    </source>
</evidence>
<proteinExistence type="inferred from homology"/>
<sequence length="151" mass="16271">MRLRSQRPLGPFLNRRRGPLLRLLHHPQPLANISGRSIHSVWNDLDMLAVGLGGMADEEYMAHFALWAALHSPLFIGNAIRAMSAFALTIINDPAILALSQIPHSQSVTRVRRDVQAVPADEKAVARLTSGVASSTTARSSSSSSTSVAPT</sequence>
<keyword evidence="4 6" id="KW-0378">Hydrolase</keyword>
<feature type="region of interest" description="Disordered" evidence="7">
    <location>
        <begin position="129"/>
        <end position="151"/>
    </location>
</feature>
<evidence type="ECO:0000313" key="9">
    <source>
        <dbReference type="Proteomes" id="UP001433268"/>
    </source>
</evidence>
<dbReference type="PANTHER" id="PTHR11452:SF75">
    <property type="entry name" value="ALPHA-GALACTOSIDASE MEL1"/>
    <property type="match status" value="1"/>
</dbReference>
<dbReference type="GO" id="GO:0016787">
    <property type="term" value="F:hydrolase activity"/>
    <property type="evidence" value="ECO:0007669"/>
    <property type="project" value="UniProtKB-KW"/>
</dbReference>
<dbReference type="GeneID" id="92043008"/>
<dbReference type="InterPro" id="IPR013785">
    <property type="entry name" value="Aldolase_TIM"/>
</dbReference>
<keyword evidence="5 6" id="KW-0326">Glycosidase</keyword>
<evidence type="ECO:0000256" key="4">
    <source>
        <dbReference type="ARBA" id="ARBA00022801"/>
    </source>
</evidence>
<dbReference type="PANTHER" id="PTHR11452">
    <property type="entry name" value="ALPHA-GALACTOSIDASE/ALPHA-N-ACETYLGALACTOSAMINIDASE"/>
    <property type="match status" value="1"/>
</dbReference>
<evidence type="ECO:0000256" key="5">
    <source>
        <dbReference type="ARBA" id="ARBA00023295"/>
    </source>
</evidence>
<dbReference type="Proteomes" id="UP001433268">
    <property type="component" value="Unassembled WGS sequence"/>
</dbReference>
<dbReference type="EMBL" id="JAQQWN010000005">
    <property type="protein sequence ID" value="KAK8084362.1"/>
    <property type="molecule type" value="Genomic_DNA"/>
</dbReference>